<evidence type="ECO:0000313" key="3">
    <source>
        <dbReference type="Proteomes" id="UP000050424"/>
    </source>
</evidence>
<accession>A0A0P7BG50</accession>
<sequence length="522" mass="59593">MWLWEVQDVCLREVGGESVNVVAASWRVEEPAHLRSPPSNKLQDIHCKISIPSITTAENTTSNNVSQVLQLGPPQPRPINLQLLPRKPLSQPPPRPPNPLLQLLVLLAQNHDRQRRAAQPRPHHALAVEARRDPLPGARPRHPADERHQVPREAQDARPRLLHPAALPPPRLERRRHHAPDVHPRQRVHPRIVPHANLVQPLLAAAEEAPAHHQVSRRAVRPVRPLRHVVEPRAVHHRPRPPPVRRREVRAGSLRRHVRQRPREAAPERREEPRREGVGAVDDVSGFDGAAGFNRLDCRVCADGQAWISLEQVVPYARDEPVRPKSTGFVRNRAGDGLVDAKLHHDQDILHPRFRLTYLLSRLLGLQHPAIHLGQPFLQLLNLAPRRLKVLLFYEQVHSLHFPDLPHRHRRPDFQQRRQVLHLESDEVPRPLRPKLGLGDGKGLVGRTLDMPAIPPRCPAADLPRLADDHLELGFVLARQFEERFCHGRSSDSAAYNHHVRFRRQLALDIAKRGEWRVVEPV</sequence>
<proteinExistence type="predicted"/>
<comment type="caution">
    <text evidence="2">The sequence shown here is derived from an EMBL/GenBank/DDBJ whole genome shotgun (WGS) entry which is preliminary data.</text>
</comment>
<dbReference type="Proteomes" id="UP000050424">
    <property type="component" value="Unassembled WGS sequence"/>
</dbReference>
<keyword evidence="3" id="KW-1185">Reference proteome</keyword>
<feature type="compositionally biased region" description="Basic residues" evidence="1">
    <location>
        <begin position="113"/>
        <end position="124"/>
    </location>
</feature>
<gene>
    <name evidence="2" type="ORF">AK830_g1000</name>
</gene>
<reference evidence="2 3" key="1">
    <citation type="submission" date="2015-09" db="EMBL/GenBank/DDBJ databases">
        <title>Draft genome of a European isolate of the apple canker pathogen Neonectria ditissima.</title>
        <authorList>
            <person name="Gomez-Cortecero A."/>
            <person name="Harrison R.J."/>
            <person name="Armitage A.D."/>
        </authorList>
    </citation>
    <scope>NUCLEOTIDE SEQUENCE [LARGE SCALE GENOMIC DNA]</scope>
    <source>
        <strain evidence="2 3">R09/05</strain>
    </source>
</reference>
<feature type="region of interest" description="Disordered" evidence="1">
    <location>
        <begin position="112"/>
        <end position="176"/>
    </location>
</feature>
<dbReference type="EMBL" id="LKCW01000006">
    <property type="protein sequence ID" value="KPM45673.1"/>
    <property type="molecule type" value="Genomic_DNA"/>
</dbReference>
<feature type="compositionally biased region" description="Basic residues" evidence="1">
    <location>
        <begin position="251"/>
        <end position="260"/>
    </location>
</feature>
<protein>
    <submittedName>
        <fullName evidence="2">Uncharacterized protein</fullName>
    </submittedName>
</protein>
<dbReference type="AlphaFoldDB" id="A0A0P7BG50"/>
<name>A0A0P7BG50_9HYPO</name>
<feature type="region of interest" description="Disordered" evidence="1">
    <location>
        <begin position="234"/>
        <end position="281"/>
    </location>
</feature>
<evidence type="ECO:0000313" key="2">
    <source>
        <dbReference type="EMBL" id="KPM45673.1"/>
    </source>
</evidence>
<organism evidence="2 3">
    <name type="scientific">Neonectria ditissima</name>
    <dbReference type="NCBI Taxonomy" id="78410"/>
    <lineage>
        <taxon>Eukaryota</taxon>
        <taxon>Fungi</taxon>
        <taxon>Dikarya</taxon>
        <taxon>Ascomycota</taxon>
        <taxon>Pezizomycotina</taxon>
        <taxon>Sordariomycetes</taxon>
        <taxon>Hypocreomycetidae</taxon>
        <taxon>Hypocreales</taxon>
        <taxon>Nectriaceae</taxon>
        <taxon>Neonectria</taxon>
    </lineage>
</organism>
<feature type="compositionally biased region" description="Basic residues" evidence="1">
    <location>
        <begin position="235"/>
        <end position="244"/>
    </location>
</feature>
<feature type="compositionally biased region" description="Basic and acidic residues" evidence="1">
    <location>
        <begin position="142"/>
        <end position="159"/>
    </location>
</feature>
<feature type="compositionally biased region" description="Basic and acidic residues" evidence="1">
    <location>
        <begin position="261"/>
        <end position="277"/>
    </location>
</feature>
<evidence type="ECO:0000256" key="1">
    <source>
        <dbReference type="SAM" id="MobiDB-lite"/>
    </source>
</evidence>